<sequence length="3694" mass="390425">MPGAVEYALLSPVAWNGPLDVAALGAALGGVVARHEVLRTRLVAGADGVPHQVIDEPAPFPLPVVDVSDCLDPAESVRELAAVDAAVPFDLAAGPLVRATLFRLGAEEHVLALAIHHVVFDEWSDRIFHRELGTLYAAFHAGEPDPLPPLEVQYADFAVWQRQWLDGELLERQLGYWSRRLDGAPTLDLPTDRPRPPIRSTVGAVTRFEIPQETVESLRELSRECGVSMFMTLLSAYAVLLGRHAGSDDVVVGTPVANRNRAETEGLIGFFVNTLVMRTDLSGDPSFREVLGRVRETALGAYAHQDVPFEQVVEALVSERDRSRTPLFQALFNYDFVESESESESESEGGGAGDAAGGPVDRSVDRTGSAAERVVAKFDLRLVLSDSGARLGAEFEYSTALFDAATVERLGGHLVTLLSGVAADADQRVGALPVLSAGERELLVGGSGVEGLGLPAVGGVHGLIAERAVAVPDALAVVAGGEALSYGGLMGRANRLAHYLRSVGVGSESVVALCLPRGVDMIVAIVGVWQAGGAYLPLDPEYPVERLGFMLRDSRATVLVGTEDLVDELPVGRLRTVVVDDAGVSSVLAGLPSSAPVVNTDSGQLAYVVYTSGSTGRPKGVQVTHGGLASYVVAVGERAGWGVAGGRFGLLQPVVTDLGNTVVFGCLVSGGVLHVVDGDVAVDGRGVARFVRESGVDFVKVVPSHLAALVAGCGGEFAPLVPRRGLVLGGEGASAGWLRALVEAAGDRVVVNHYGPTETTVGVIAGELVEGVGGLADGVVGLGRPLGNVRVYVLDGFLNPVPVGVVGELFVAGSQVARGYVGRAGLTGERFVADPFAGDGGRMYRTGDRVRWLADGRLEFVGRADGQIKVRGYRIEPGEVEAALVGHALIASAVVTASGVGAERRLVAYLVPGDGETGIPAVGELRGFLGDRLPEYMVPSVFVELSELPLTANGKLNHAALPEPQVHQADVEEFAAPVTTTEELLADVWAEILGVERVGVEGNFFDLGGHSLVATQAVSRIREVFGVKIPLSALFNEPTLRGFAAVVEGAARDTAPPVTRIDRDQALPLSFGQQRLWFLDQFDPGSTEFISPLHLRLRGALDVAALHAALGGVVARHEVLRTRLVAGADGVVHQVIDEPAPFDLRVVEVPAGADPVVAVRAVVASDAQVPFDLAQGPLLRATLVRVAAQEHVLALSMHHVVSDEWSGRVLRRELMALYDAFRTGGPDPLPPLPVQYADFAVWQRQSLTGDVLDAQLAYWRDRLGGLPTLELPTDRARPAVRSADGGVVEFAVPAQTAGRLRALARAHGVTMSMMSLAAFSLLLGRYAGTDDVVVGTPIANRNRTETEGLIGFFVNTLVMRTDLSGDPTFAELLGRVRETALGAYAHQDLPFEQLVDDLVVDRDRSRSPLFQVLFNYDTADTAAGTAQRKADLLWEGGAELTADFSADRPMLIGVDLAVRVGDTGEGLAGEVQYSTALFDAATMERLGAHLVTVLEAVAADAGQRVGDLSVLAVGECEELVAGGDGGCVALPSVGGVHELIAERAVAVPDAVAVVAGGESVTYGGLMVRANRLAHLLRGMGVGAESVVGLCLPRGVDMVVAVLAVWQAGGAYLPLDPEYPSDRLEFMLADAGVQVLVGERSVAGGLPVDAVHGRVVWLDDPAVVGVLAGLSASAPEVTTASDQLAYVIYTSGSTGRPKGVQVGHRGVVNLALVLRSALGVEPGVRVLQFASQSFDAAVLDVVVTLAGGGALVVASSGQRRVPAELQGLVRAEGVVSASVSPSLLGVLDEAALAGVGSLFVGSERVGEAVVREWAPGRRFFVGYGPTEITVIACAGLADPDAQGAPAIGRPLANTQVYVLDEQLRPVPVGVAGELFIAGAGVARGYGGRPGLTGERFVADPFAADGSRMYRSGDVVRWLADGRLDFVGRADDQVKVRGFRVEPGEIEAVLAGHPQVRTAVVAAFGDGSDRRLAAYVVPADGVVGMPPAGELRESVSGRLPEFMVPSVFVELAGLPLTANGKLDRSALPAPEVQQSSGEGFVVPVGSTEELVAGVWAGVLGLDRVGATDSFFELGGHSLMATQVISRIREVLGVDVPVAAMFDQPTVRGLAAVVEDTVPGPLLEPVRPIDRTQPLPLSFAQQRLWFLDQLEPGSTEYNLPLPIRLDGNLDVDALRAALDAVMARHEVLRTRLVADADGVAHQVIDPPAEFPLSMVDVSGSEDPLRATEQLVAKDAMVPFDLATGPLVRACLIRLAADEHVLALSMQHVVFDEWSGRVLRRELTALYQAFHVGRPNPLPPLPVQYADFAVWQRTWLDGTELERQLDYWRAHLARLPQLDLPTDRPRPPVRRSEGAATRFTVSAETADALRAVARESGATMFMTLLAAFDVLLSRYAGAEDVVVGTPVANRNRAETEDLIGLFVNTLVMRTDLSGDPTFAELLGRVRNTALGAYAHQDLPFEQLVDHLVTERDRTLSPLFQVFFTYAAEEARDSARLLAQGTSEAEGESRPREDIRIKGTDAGTRTALFDLTLRFGDTGEGGLSGELEYSTALFDRATVETMGRHLVTVLDGVARDADVRVGELPVLSAGERERLVADGDGGEVALPAVGGVHELIARHAVVSPDAVAVVAGEESLTYGGLMALASRLAGHLQSVGVGAESVVGLCVSRGVDSVVAILAVWLAGGAYLPLDPEYPVERLEFMLADSGVEVLVGERRVVGDLGLDRSVGSVVWLENVFGEATEQHPLVSPSVVSGQLAGVIYTSGSTGRPKGTLVSHGSLVALFAGWEVAHFDGEGLRWLSVASASFDVFTGDVVRSLCSGGALVLGRVGLQVDVDEWVDVLAGAGVNALECAPRYADELVGFVEDGGSAAGLGLGGLRLVVVTTDVWRWGSVARARGVFGDGVRLLSAYGVTEASVDSTFGVLTPVPDGVGESAVPIGGPLPNTRLYVLDGLLNPVPVGVVGELFIAGPQVARGYGGRPGLTAERFVADPFAADGSRMYRSGDRVRWPAGGRLEFLGRGDQQVKVRGFRIEPGEIEAVLAGHPQIRTAVVTTFGDGSDRRLVAYAVPAEPGAGLPPVSELREFVGRSLPGFMVPSVFVESAGLPLTPNGKVDRDALPVPDGVRPELEEFVAPSNATEELLAGVWAQVLGVDRVGVHDNFFELGGDSVISIQVVARAREHGIHVTVAQLFDHQTVAGLASVAEAQSAAQAEQGLVTGDFELSPIQRWFFAQGLDRPDHFNQSMLLDVTQPVDPDLMRAAVAAVLEQHDALRSRFVRETEGDGEEGGTWVGRMTAAERADRVQVIRSSGLDDEEEWAFLNARGNEAQAGLDLADGPLLRVVVFDRGDRGQLLFLVAHHLVVDAVSLAVILEDLASAYGRIERGLPVKLPAKTTSYMSWTQRLTELAASAELAAEAPYWRAAEAEGGTMPRDRDGANTLASVQELSVTLGPDQTERLLREVPSAYGTQINDVLLSALGTVLTEWCQAPSVVVDLEGHGREDVGSDIDISRTVGWFTSVYPVVLGGTSGGSLGDGLRRTKEYLREIPRKGQGYGLLRHMTDWTPGAGAELAFNYLGQTGQAVGRADGSGGRFAPTGRALGDSQPAQGLRTHLIEINSQIALGRLELVWMYSDQVHDRATVLRLAQRYLKVLDDLIEYCCRPEAGGYTPSDFPLADVDQDLLDLIRQRFDSPDHTGEIADSGGA</sequence>
<dbReference type="GO" id="GO:0009366">
    <property type="term" value="C:enterobactin synthetase complex"/>
    <property type="evidence" value="ECO:0007669"/>
    <property type="project" value="TreeGrafter"/>
</dbReference>
<evidence type="ECO:0000256" key="6">
    <source>
        <dbReference type="ARBA" id="ARBA00023194"/>
    </source>
</evidence>
<dbReference type="InterPro" id="IPR010060">
    <property type="entry name" value="NRPS_synth"/>
</dbReference>
<dbReference type="GO" id="GO:0043041">
    <property type="term" value="P:amino acid activation for nonribosomal peptide biosynthetic process"/>
    <property type="evidence" value="ECO:0007669"/>
    <property type="project" value="TreeGrafter"/>
</dbReference>
<dbReference type="GO" id="GO:0047527">
    <property type="term" value="F:2,3-dihydroxybenzoate-serine ligase activity"/>
    <property type="evidence" value="ECO:0007669"/>
    <property type="project" value="TreeGrafter"/>
</dbReference>
<evidence type="ECO:0000256" key="1">
    <source>
        <dbReference type="ARBA" id="ARBA00001957"/>
    </source>
</evidence>
<dbReference type="InterPro" id="IPR020845">
    <property type="entry name" value="AMP-binding_CS"/>
</dbReference>
<dbReference type="FunFam" id="3.30.300.30:FF:000010">
    <property type="entry name" value="Enterobactin synthetase component F"/>
    <property type="match status" value="1"/>
</dbReference>
<dbReference type="FunFam" id="2.30.38.10:FF:000001">
    <property type="entry name" value="Non-ribosomal peptide synthetase PvdI"/>
    <property type="match status" value="3"/>
</dbReference>
<dbReference type="InterPro" id="IPR006162">
    <property type="entry name" value="Ppantetheine_attach_site"/>
</dbReference>
<proteinExistence type="inferred from homology"/>
<dbReference type="EMBL" id="CP015098">
    <property type="protein sequence ID" value="AMW08783.1"/>
    <property type="molecule type" value="Genomic_DNA"/>
</dbReference>
<dbReference type="PROSITE" id="PS00012">
    <property type="entry name" value="PHOSPHOPANTETHEINE"/>
    <property type="match status" value="3"/>
</dbReference>
<dbReference type="SUPFAM" id="SSF52777">
    <property type="entry name" value="CoA-dependent acyltransferases"/>
    <property type="match status" value="8"/>
</dbReference>
<feature type="domain" description="Carrier" evidence="8">
    <location>
        <begin position="2040"/>
        <end position="2115"/>
    </location>
</feature>
<dbReference type="InterPro" id="IPR020806">
    <property type="entry name" value="PKS_PP-bd"/>
</dbReference>
<dbReference type="FunFam" id="3.30.559.10:FF:000012">
    <property type="entry name" value="Non-ribosomal peptide synthetase"/>
    <property type="match status" value="1"/>
</dbReference>
<keyword evidence="3" id="KW-0596">Phosphopantetheine</keyword>
<dbReference type="PROSITE" id="PS00455">
    <property type="entry name" value="AMP_BINDING"/>
    <property type="match status" value="3"/>
</dbReference>
<dbReference type="Gene3D" id="3.30.559.10">
    <property type="entry name" value="Chloramphenicol acetyltransferase-like domain"/>
    <property type="match status" value="4"/>
</dbReference>
<dbReference type="NCBIfam" id="NF003417">
    <property type="entry name" value="PRK04813.1"/>
    <property type="match status" value="3"/>
</dbReference>
<dbReference type="SMART" id="SM00823">
    <property type="entry name" value="PKS_PP"/>
    <property type="match status" value="3"/>
</dbReference>
<feature type="domain" description="Carrier" evidence="8">
    <location>
        <begin position="3126"/>
        <end position="3200"/>
    </location>
</feature>
<feature type="domain" description="Carrier" evidence="8">
    <location>
        <begin position="976"/>
        <end position="1051"/>
    </location>
</feature>
<dbReference type="CDD" id="cd19531">
    <property type="entry name" value="LCL_NRPS-like"/>
    <property type="match status" value="3"/>
</dbReference>
<dbReference type="InterPro" id="IPR025110">
    <property type="entry name" value="AMP-bd_C"/>
</dbReference>
<dbReference type="FunFam" id="3.40.50.980:FF:000001">
    <property type="entry name" value="Non-ribosomal peptide synthetase"/>
    <property type="match status" value="2"/>
</dbReference>
<dbReference type="FunFam" id="1.10.1200.10:FF:000005">
    <property type="entry name" value="Nonribosomal peptide synthetase 1"/>
    <property type="match status" value="2"/>
</dbReference>
<dbReference type="Proteomes" id="UP000076096">
    <property type="component" value="Chromosome"/>
</dbReference>
<dbReference type="Gene3D" id="3.40.50.980">
    <property type="match status" value="6"/>
</dbReference>
<dbReference type="GO" id="GO:0072330">
    <property type="term" value="P:monocarboxylic acid biosynthetic process"/>
    <property type="evidence" value="ECO:0007669"/>
    <property type="project" value="UniProtKB-ARBA"/>
</dbReference>
<keyword evidence="10" id="KW-1185">Reference proteome</keyword>
<dbReference type="InterPro" id="IPR009081">
    <property type="entry name" value="PP-bd_ACP"/>
</dbReference>
<dbReference type="KEGG" id="stsi:A4E84_04265"/>
<dbReference type="CDD" id="cd05930">
    <property type="entry name" value="A_NRPS"/>
    <property type="match status" value="2"/>
</dbReference>
<dbReference type="Pfam" id="PF00501">
    <property type="entry name" value="AMP-binding"/>
    <property type="match status" value="3"/>
</dbReference>
<dbReference type="FunFam" id="3.40.50.12780:FF:000012">
    <property type="entry name" value="Non-ribosomal peptide synthetase"/>
    <property type="match status" value="1"/>
</dbReference>
<dbReference type="GO" id="GO:0008610">
    <property type="term" value="P:lipid biosynthetic process"/>
    <property type="evidence" value="ECO:0007669"/>
    <property type="project" value="UniProtKB-ARBA"/>
</dbReference>
<feature type="region of interest" description="Disordered" evidence="7">
    <location>
        <begin position="342"/>
        <end position="364"/>
    </location>
</feature>
<dbReference type="GO" id="GO:0005829">
    <property type="term" value="C:cytosol"/>
    <property type="evidence" value="ECO:0007669"/>
    <property type="project" value="TreeGrafter"/>
</dbReference>
<dbReference type="SUPFAM" id="SSF56801">
    <property type="entry name" value="Acetyl-CoA synthetase-like"/>
    <property type="match status" value="3"/>
</dbReference>
<dbReference type="STRING" id="1783515.A4E84_04265"/>
<dbReference type="FunFam" id="1.10.1200.10:FF:000016">
    <property type="entry name" value="Non-ribosomal peptide synthase"/>
    <property type="match status" value="1"/>
</dbReference>
<dbReference type="InterPro" id="IPR036736">
    <property type="entry name" value="ACP-like_sf"/>
</dbReference>
<organism evidence="9 10">
    <name type="scientific">Streptomyces qaidamensis</name>
    <dbReference type="NCBI Taxonomy" id="1783515"/>
    <lineage>
        <taxon>Bacteria</taxon>
        <taxon>Bacillati</taxon>
        <taxon>Actinomycetota</taxon>
        <taxon>Actinomycetes</taxon>
        <taxon>Kitasatosporales</taxon>
        <taxon>Streptomycetaceae</taxon>
        <taxon>Streptomyces</taxon>
        <taxon>Streptomyces aurantiacus group</taxon>
    </lineage>
</organism>
<evidence type="ECO:0000313" key="10">
    <source>
        <dbReference type="Proteomes" id="UP000076096"/>
    </source>
</evidence>
<evidence type="ECO:0000256" key="2">
    <source>
        <dbReference type="ARBA" id="ARBA00006432"/>
    </source>
</evidence>
<reference evidence="10" key="1">
    <citation type="submission" date="2016-04" db="EMBL/GenBank/DDBJ databases">
        <authorList>
            <person name="Zhang B."/>
        </authorList>
    </citation>
    <scope>NUCLEOTIDE SEQUENCE [LARGE SCALE GENOMIC DNA]</scope>
    <source>
        <strain evidence="10">S10</strain>
    </source>
</reference>
<evidence type="ECO:0000256" key="4">
    <source>
        <dbReference type="ARBA" id="ARBA00022553"/>
    </source>
</evidence>
<dbReference type="InterPro" id="IPR001242">
    <property type="entry name" value="Condensation_dom"/>
</dbReference>
<dbReference type="Pfam" id="PF00668">
    <property type="entry name" value="Condensation"/>
    <property type="match status" value="4"/>
</dbReference>
<comment type="cofactor">
    <cofactor evidence="1">
        <name>pantetheine 4'-phosphate</name>
        <dbReference type="ChEBI" id="CHEBI:47942"/>
    </cofactor>
</comment>
<dbReference type="PANTHER" id="PTHR45527:SF1">
    <property type="entry name" value="FATTY ACID SYNTHASE"/>
    <property type="match status" value="1"/>
</dbReference>
<dbReference type="Pfam" id="PF13193">
    <property type="entry name" value="AMP-binding_C"/>
    <property type="match status" value="3"/>
</dbReference>
<dbReference type="SUPFAM" id="SSF47336">
    <property type="entry name" value="ACP-like"/>
    <property type="match status" value="3"/>
</dbReference>
<dbReference type="Pfam" id="PF00550">
    <property type="entry name" value="PP-binding"/>
    <property type="match status" value="3"/>
</dbReference>
<comment type="similarity">
    <text evidence="2">Belongs to the ATP-dependent AMP-binding enzyme family.</text>
</comment>
<evidence type="ECO:0000256" key="7">
    <source>
        <dbReference type="SAM" id="MobiDB-lite"/>
    </source>
</evidence>
<evidence type="ECO:0000256" key="3">
    <source>
        <dbReference type="ARBA" id="ARBA00022450"/>
    </source>
</evidence>
<dbReference type="PANTHER" id="PTHR45527">
    <property type="entry name" value="NONRIBOSOMAL PEPTIDE SYNTHETASE"/>
    <property type="match status" value="1"/>
</dbReference>
<dbReference type="Gene3D" id="1.10.1200.10">
    <property type="entry name" value="ACP-like"/>
    <property type="match status" value="3"/>
</dbReference>
<keyword evidence="4" id="KW-0597">Phosphoprotein</keyword>
<dbReference type="Gene3D" id="3.30.559.30">
    <property type="entry name" value="Nonribosomal peptide synthetase, condensation domain"/>
    <property type="match status" value="4"/>
</dbReference>
<dbReference type="GO" id="GO:0009239">
    <property type="term" value="P:enterobactin biosynthetic process"/>
    <property type="evidence" value="ECO:0007669"/>
    <property type="project" value="TreeGrafter"/>
</dbReference>
<dbReference type="GO" id="GO:0031177">
    <property type="term" value="F:phosphopantetheine binding"/>
    <property type="evidence" value="ECO:0007669"/>
    <property type="project" value="InterPro"/>
</dbReference>
<name>A0A143BUG1_9ACTN</name>
<evidence type="ECO:0000259" key="8">
    <source>
        <dbReference type="PROSITE" id="PS50075"/>
    </source>
</evidence>
<evidence type="ECO:0000313" key="9">
    <source>
        <dbReference type="EMBL" id="AMW08783.1"/>
    </source>
</evidence>
<dbReference type="InterPro" id="IPR045851">
    <property type="entry name" value="AMP-bd_C_sf"/>
</dbReference>
<dbReference type="PROSITE" id="PS50075">
    <property type="entry name" value="CARRIER"/>
    <property type="match status" value="3"/>
</dbReference>
<protein>
    <recommendedName>
        <fullName evidence="8">Carrier domain-containing protein</fullName>
    </recommendedName>
</protein>
<dbReference type="Gene3D" id="2.30.38.10">
    <property type="entry name" value="Luciferase, Domain 3"/>
    <property type="match status" value="3"/>
</dbReference>
<dbReference type="InterPro" id="IPR000873">
    <property type="entry name" value="AMP-dep_synth/lig_dom"/>
</dbReference>
<dbReference type="NCBIfam" id="TIGR01720">
    <property type="entry name" value="NRPS-para261"/>
    <property type="match status" value="1"/>
</dbReference>
<keyword evidence="6" id="KW-0045">Antibiotic biosynthesis</keyword>
<dbReference type="InterPro" id="IPR010071">
    <property type="entry name" value="AA_adenyl_dom"/>
</dbReference>
<evidence type="ECO:0000256" key="5">
    <source>
        <dbReference type="ARBA" id="ARBA00022737"/>
    </source>
</evidence>
<keyword evidence="5" id="KW-0677">Repeat</keyword>
<gene>
    <name evidence="9" type="ORF">A4E84_04265</name>
</gene>
<dbReference type="Gene3D" id="3.30.300.30">
    <property type="match status" value="3"/>
</dbReference>
<dbReference type="NCBIfam" id="TIGR01733">
    <property type="entry name" value="AA-adenyl-dom"/>
    <property type="match status" value="3"/>
</dbReference>
<dbReference type="InterPro" id="IPR023213">
    <property type="entry name" value="CAT-like_dom_sf"/>
</dbReference>
<dbReference type="CDD" id="cd19534">
    <property type="entry name" value="E_NRPS"/>
    <property type="match status" value="1"/>
</dbReference>
<accession>A0A143BUG1</accession>